<keyword evidence="3" id="KW-1185">Reference proteome</keyword>
<gene>
    <name evidence="2" type="ORF">Pen02_37130</name>
</gene>
<evidence type="ECO:0000256" key="1">
    <source>
        <dbReference type="SAM" id="SignalP"/>
    </source>
</evidence>
<evidence type="ECO:0000313" key="3">
    <source>
        <dbReference type="Proteomes" id="UP000646749"/>
    </source>
</evidence>
<evidence type="ECO:0000313" key="2">
    <source>
        <dbReference type="EMBL" id="GIG88777.1"/>
    </source>
</evidence>
<name>A0ABQ4E237_9ACTN</name>
<feature type="chain" id="PRO_5047282302" description="Cyclase" evidence="1">
    <location>
        <begin position="30"/>
        <end position="181"/>
    </location>
</feature>
<protein>
    <recommendedName>
        <fullName evidence="4">Cyclase</fullName>
    </recommendedName>
</protein>
<feature type="signal peptide" evidence="1">
    <location>
        <begin position="1"/>
        <end position="29"/>
    </location>
</feature>
<accession>A0ABQ4E237</accession>
<evidence type="ECO:0008006" key="4">
    <source>
        <dbReference type="Google" id="ProtNLM"/>
    </source>
</evidence>
<dbReference type="RefSeq" id="WP_203867262.1">
    <property type="nucleotide sequence ID" value="NZ_BONW01000016.1"/>
</dbReference>
<proteinExistence type="predicted"/>
<organism evidence="2 3">
    <name type="scientific">Plantactinospora endophytica</name>
    <dbReference type="NCBI Taxonomy" id="673535"/>
    <lineage>
        <taxon>Bacteria</taxon>
        <taxon>Bacillati</taxon>
        <taxon>Actinomycetota</taxon>
        <taxon>Actinomycetes</taxon>
        <taxon>Micromonosporales</taxon>
        <taxon>Micromonosporaceae</taxon>
        <taxon>Plantactinospora</taxon>
    </lineage>
</organism>
<comment type="caution">
    <text evidence="2">The sequence shown here is derived from an EMBL/GenBank/DDBJ whole genome shotgun (WGS) entry which is preliminary data.</text>
</comment>
<keyword evidence="1" id="KW-0732">Signal</keyword>
<dbReference type="EMBL" id="BONW01000016">
    <property type="protein sequence ID" value="GIG88777.1"/>
    <property type="molecule type" value="Genomic_DNA"/>
</dbReference>
<reference evidence="2 3" key="1">
    <citation type="submission" date="2021-01" db="EMBL/GenBank/DDBJ databases">
        <title>Whole genome shotgun sequence of Plantactinospora endophytica NBRC 110450.</title>
        <authorList>
            <person name="Komaki H."/>
            <person name="Tamura T."/>
        </authorList>
    </citation>
    <scope>NUCLEOTIDE SEQUENCE [LARGE SCALE GENOMIC DNA]</scope>
    <source>
        <strain evidence="2 3">NBRC 110450</strain>
    </source>
</reference>
<sequence>MIRSRALTGFAAIAVAVLGVVSTTQPAAAGESGTQPVITGTSTVAYNCVEEPYPGGDTTFDVTFSAPLAVRVGSKVTLRATVKATVTIPIDVPANGVDGSVEALLSGSQSGVVTATGLTNTAIVPAGELMTLTGGTATVTPTARGVLRFTPGVLESTNWLGQHLVCTPTATPATAIFILVG</sequence>
<dbReference type="Proteomes" id="UP000646749">
    <property type="component" value="Unassembled WGS sequence"/>
</dbReference>